<keyword evidence="2" id="KW-0614">Plasmid</keyword>
<name>A0AAD0V9N5_PSEAV</name>
<organism evidence="2 3">
    <name type="scientific">Pseudomonas amygdali pv. lachrymans str. M301315</name>
    <dbReference type="NCBI Taxonomy" id="629260"/>
    <lineage>
        <taxon>Bacteria</taxon>
        <taxon>Pseudomonadati</taxon>
        <taxon>Pseudomonadota</taxon>
        <taxon>Gammaproteobacteria</taxon>
        <taxon>Pseudomonadales</taxon>
        <taxon>Pseudomonadaceae</taxon>
        <taxon>Pseudomonas</taxon>
        <taxon>Pseudomonas amygdali</taxon>
    </lineage>
</organism>
<dbReference type="Proteomes" id="UP000006426">
    <property type="component" value="Plasmid pmppla107"/>
</dbReference>
<sequence length="120" mass="13574">MLNKRLLQFGCKKRFVVAHHRKGQGLRGWRVIERPALLSDNRAGLITGLLFIIKLTILFAVVATDEMDFMCDIMRLWNQAGVGRDSLVTKVLLLWGLHGHVSVDVDDFKVWHGGAPSLMH</sequence>
<dbReference type="EMBL" id="CP031226">
    <property type="protein sequence ID" value="AXH59916.1"/>
    <property type="molecule type" value="Genomic_DNA"/>
</dbReference>
<proteinExistence type="predicted"/>
<evidence type="ECO:0000313" key="2">
    <source>
        <dbReference type="EMBL" id="AXH59916.1"/>
    </source>
</evidence>
<gene>
    <name evidence="2" type="ORF">PLA107_032340</name>
</gene>
<keyword evidence="1" id="KW-0472">Membrane</keyword>
<evidence type="ECO:0000256" key="1">
    <source>
        <dbReference type="SAM" id="Phobius"/>
    </source>
</evidence>
<geneLocation type="plasmid" evidence="3">
    <name>pmppla107</name>
</geneLocation>
<keyword evidence="1" id="KW-1133">Transmembrane helix</keyword>
<keyword evidence="1" id="KW-0812">Transmembrane</keyword>
<feature type="transmembrane region" description="Helical" evidence="1">
    <location>
        <begin position="43"/>
        <end position="64"/>
    </location>
</feature>
<protein>
    <submittedName>
        <fullName evidence="2">Uncharacterized protein</fullName>
    </submittedName>
</protein>
<dbReference type="AlphaFoldDB" id="A0AAD0V9N5"/>
<dbReference type="RefSeq" id="WP_044298809.1">
    <property type="nucleotide sequence ID" value="NZ_CP031226.1"/>
</dbReference>
<accession>A0AAD0V9N5</accession>
<reference evidence="2 3" key="1">
    <citation type="journal article" date="2011" name="PLoS Pathog.">
        <title>Dynamic evolution of pathogenicity revealed by sequencing and comparative genomics of 19 Pseudomonas syringae isolates.</title>
        <authorList>
            <person name="Baltrus D.A."/>
            <person name="Nishimura M.T."/>
            <person name="Romanchuk A."/>
            <person name="Chang J.H."/>
            <person name="Mukhtar M.S."/>
            <person name="Cherkis K."/>
            <person name="Roach J."/>
            <person name="Grant S.R."/>
            <person name="Jones C.D."/>
            <person name="Dangl J.L."/>
        </authorList>
    </citation>
    <scope>NUCLEOTIDE SEQUENCE [LARGE SCALE GENOMIC DNA]</scope>
    <source>
        <strain evidence="2 3">M301315</strain>
    </source>
</reference>
<evidence type="ECO:0000313" key="3">
    <source>
        <dbReference type="Proteomes" id="UP000006426"/>
    </source>
</evidence>